<gene>
    <name evidence="2" type="ORF">B0H64DRAFT_386900</name>
</gene>
<reference evidence="2" key="1">
    <citation type="journal article" date="2023" name="Mol. Phylogenet. Evol.">
        <title>Genome-scale phylogeny and comparative genomics of the fungal order Sordariales.</title>
        <authorList>
            <person name="Hensen N."/>
            <person name="Bonometti L."/>
            <person name="Westerberg I."/>
            <person name="Brannstrom I.O."/>
            <person name="Guillou S."/>
            <person name="Cros-Aarteil S."/>
            <person name="Calhoun S."/>
            <person name="Haridas S."/>
            <person name="Kuo A."/>
            <person name="Mondo S."/>
            <person name="Pangilinan J."/>
            <person name="Riley R."/>
            <person name="LaButti K."/>
            <person name="Andreopoulos B."/>
            <person name="Lipzen A."/>
            <person name="Chen C."/>
            <person name="Yan M."/>
            <person name="Daum C."/>
            <person name="Ng V."/>
            <person name="Clum A."/>
            <person name="Steindorff A."/>
            <person name="Ohm R.A."/>
            <person name="Martin F."/>
            <person name="Silar P."/>
            <person name="Natvig D.O."/>
            <person name="Lalanne C."/>
            <person name="Gautier V."/>
            <person name="Ament-Velasquez S.L."/>
            <person name="Kruys A."/>
            <person name="Hutchinson M.I."/>
            <person name="Powell A.J."/>
            <person name="Barry K."/>
            <person name="Miller A.N."/>
            <person name="Grigoriev I.V."/>
            <person name="Debuchy R."/>
            <person name="Gladieux P."/>
            <person name="Hiltunen Thoren M."/>
            <person name="Johannesson H."/>
        </authorList>
    </citation>
    <scope>NUCLEOTIDE SEQUENCE</scope>
    <source>
        <strain evidence="2">CBS 168.71</strain>
    </source>
</reference>
<sequence length="459" mass="49850">MSYPHRIYTMNKPETEILVHIAAPARASDDVNYRTLAAAYLDFEPVAHKSIVFGPSAEDEGVGRLGVDNTHKALPQTKAASHSASFGFIQSPMLSFQSVTHNFGSPGLQQPETKDVVESQSSWVAPPSIVEDSMPENDSVFARYCTPTRLLAHYTSTMDSSSPVSERKQLQTLPVSSPSRRKSPDPDQETSAEHNNIQHQTPHVNLGTVIPLSPGGDQKRRRPPTPTTSGIIEETRIASSYPSQPTNASSSFRADSEPPPPKRPRTSRDPSPGKPLARSASDVGPQPSTTTTTPCLPPDSPLSIHSPPPLTSHRTLHPDDMITDVLASLARSLNLAKRFQPASQTRPLRPFERGYWLVDCSGWDAGLKRSAWAFLADYLGKGAAGWGTSCTRDAGFSWLRVYCWGGVVGHMYLVLYLMSKRRVLYTGAEWVGAEGRAVVVMGVRTPPPPPPVGGVCEGD</sequence>
<feature type="compositionally biased region" description="Polar residues" evidence="1">
    <location>
        <begin position="237"/>
        <end position="253"/>
    </location>
</feature>
<organism evidence="2 3">
    <name type="scientific">Chaetomium fimeti</name>
    <dbReference type="NCBI Taxonomy" id="1854472"/>
    <lineage>
        <taxon>Eukaryota</taxon>
        <taxon>Fungi</taxon>
        <taxon>Dikarya</taxon>
        <taxon>Ascomycota</taxon>
        <taxon>Pezizomycotina</taxon>
        <taxon>Sordariomycetes</taxon>
        <taxon>Sordariomycetidae</taxon>
        <taxon>Sordariales</taxon>
        <taxon>Chaetomiaceae</taxon>
        <taxon>Chaetomium</taxon>
    </lineage>
</organism>
<name>A0AAE0LVB7_9PEZI</name>
<protein>
    <submittedName>
        <fullName evidence="2">Uncharacterized protein</fullName>
    </submittedName>
</protein>
<proteinExistence type="predicted"/>
<comment type="caution">
    <text evidence="2">The sequence shown here is derived from an EMBL/GenBank/DDBJ whole genome shotgun (WGS) entry which is preliminary data.</text>
</comment>
<dbReference type="GeneID" id="87840127"/>
<accession>A0AAE0LVB7</accession>
<feature type="region of interest" description="Disordered" evidence="1">
    <location>
        <begin position="157"/>
        <end position="316"/>
    </location>
</feature>
<evidence type="ECO:0000256" key="1">
    <source>
        <dbReference type="SAM" id="MobiDB-lite"/>
    </source>
</evidence>
<reference evidence="2" key="2">
    <citation type="submission" date="2023-06" db="EMBL/GenBank/DDBJ databases">
        <authorList>
            <consortium name="Lawrence Berkeley National Laboratory"/>
            <person name="Haridas S."/>
            <person name="Hensen N."/>
            <person name="Bonometti L."/>
            <person name="Westerberg I."/>
            <person name="Brannstrom I.O."/>
            <person name="Guillou S."/>
            <person name="Cros-Aarteil S."/>
            <person name="Calhoun S."/>
            <person name="Kuo A."/>
            <person name="Mondo S."/>
            <person name="Pangilinan J."/>
            <person name="Riley R."/>
            <person name="Labutti K."/>
            <person name="Andreopoulos B."/>
            <person name="Lipzen A."/>
            <person name="Chen C."/>
            <person name="Yanf M."/>
            <person name="Daum C."/>
            <person name="Ng V."/>
            <person name="Clum A."/>
            <person name="Steindorff A."/>
            <person name="Ohm R."/>
            <person name="Martin F."/>
            <person name="Silar P."/>
            <person name="Natvig D."/>
            <person name="Lalanne C."/>
            <person name="Gautier V."/>
            <person name="Ament-Velasquez S.L."/>
            <person name="Kruys A."/>
            <person name="Hutchinson M.I."/>
            <person name="Powell A.J."/>
            <person name="Barry K."/>
            <person name="Miller A.N."/>
            <person name="Grigoriev I.V."/>
            <person name="Debuchy R."/>
            <person name="Gladieux P."/>
            <person name="Thoren M.H."/>
            <person name="Johannesson H."/>
        </authorList>
    </citation>
    <scope>NUCLEOTIDE SEQUENCE</scope>
    <source>
        <strain evidence="2">CBS 168.71</strain>
    </source>
</reference>
<evidence type="ECO:0000313" key="3">
    <source>
        <dbReference type="Proteomes" id="UP001278766"/>
    </source>
</evidence>
<evidence type="ECO:0000313" key="2">
    <source>
        <dbReference type="EMBL" id="KAK3299026.1"/>
    </source>
</evidence>
<dbReference type="AlphaFoldDB" id="A0AAE0LVB7"/>
<dbReference type="EMBL" id="JAUEPN010000002">
    <property type="protein sequence ID" value="KAK3299026.1"/>
    <property type="molecule type" value="Genomic_DNA"/>
</dbReference>
<keyword evidence="3" id="KW-1185">Reference proteome</keyword>
<dbReference type="Proteomes" id="UP001278766">
    <property type="component" value="Unassembled WGS sequence"/>
</dbReference>
<feature type="compositionally biased region" description="Polar residues" evidence="1">
    <location>
        <begin position="193"/>
        <end position="203"/>
    </location>
</feature>
<dbReference type="RefSeq" id="XP_062662540.1">
    <property type="nucleotide sequence ID" value="XM_062803179.1"/>
</dbReference>
<feature type="compositionally biased region" description="Pro residues" evidence="1">
    <location>
        <begin position="295"/>
        <end position="310"/>
    </location>
</feature>